<dbReference type="AlphaFoldDB" id="A0A2M6WYP7"/>
<gene>
    <name evidence="1" type="ORF">COT71_03830</name>
</gene>
<protein>
    <submittedName>
        <fullName evidence="1">Uncharacterized protein</fullName>
    </submittedName>
</protein>
<accession>A0A2M6WYP7</accession>
<sequence>MTQAAFWGKRAGWLVSISMGFIVLAVLLAGTLRTAYAGETVLVRGIVKSIQGGDVVKVYITHVAEAPDPTVLRGQRIDINLSQAKKYKWQVESGTLRKVRTTANPVPEKEIVVRGTYSEGRITAAWSVQNYREFHIEGTLQGTALDTGSIDEGYVTVNVTKSVMRDVSPERNFKSTALVGKDLRVRINGSTKVRSIGTSSDWIAVKDQTDGGKSSAVEIHLDEVSSGQQQVVLEGQMTDEDNWTASQYWQRNQ</sequence>
<organism evidence="1 2">
    <name type="scientific">Candidatus Andersenbacteria bacterium CG10_big_fil_rev_8_21_14_0_10_54_11</name>
    <dbReference type="NCBI Taxonomy" id="1974485"/>
    <lineage>
        <taxon>Bacteria</taxon>
        <taxon>Candidatus Anderseniibacteriota</taxon>
    </lineage>
</organism>
<evidence type="ECO:0000313" key="2">
    <source>
        <dbReference type="Proteomes" id="UP000230731"/>
    </source>
</evidence>
<proteinExistence type="predicted"/>
<reference evidence="2" key="1">
    <citation type="submission" date="2017-09" db="EMBL/GenBank/DDBJ databases">
        <title>Depth-based differentiation of microbial function through sediment-hosted aquifers and enrichment of novel symbionts in the deep terrestrial subsurface.</title>
        <authorList>
            <person name="Probst A.J."/>
            <person name="Ladd B."/>
            <person name="Jarett J.K."/>
            <person name="Geller-Mcgrath D.E."/>
            <person name="Sieber C.M.K."/>
            <person name="Emerson J.B."/>
            <person name="Anantharaman K."/>
            <person name="Thomas B.C."/>
            <person name="Malmstrom R."/>
            <person name="Stieglmeier M."/>
            <person name="Klingl A."/>
            <person name="Woyke T."/>
            <person name="Ryan C.M."/>
            <person name="Banfield J.F."/>
        </authorList>
    </citation>
    <scope>NUCLEOTIDE SEQUENCE [LARGE SCALE GENOMIC DNA]</scope>
</reference>
<name>A0A2M6WYP7_9BACT</name>
<comment type="caution">
    <text evidence="1">The sequence shown here is derived from an EMBL/GenBank/DDBJ whole genome shotgun (WGS) entry which is preliminary data.</text>
</comment>
<dbReference type="EMBL" id="PEZP01000042">
    <property type="protein sequence ID" value="PIT97876.1"/>
    <property type="molecule type" value="Genomic_DNA"/>
</dbReference>
<dbReference type="Proteomes" id="UP000230731">
    <property type="component" value="Unassembled WGS sequence"/>
</dbReference>
<evidence type="ECO:0000313" key="1">
    <source>
        <dbReference type="EMBL" id="PIT97876.1"/>
    </source>
</evidence>